<accession>A0ABW5GKG7</accession>
<name>A0ABW5GKG7_9PSEU</name>
<sequence length="106" mass="10765">MTGYQVVIDKIRHTGQAAGRVASGLRGAACGAAVPADDAGIPGARAVGKLAEVKRALEDRERGFESTLDGHATDMATAANRYAGQESAAATDITTTPQPTGEVKAV</sequence>
<evidence type="ECO:0000313" key="3">
    <source>
        <dbReference type="Proteomes" id="UP001597419"/>
    </source>
</evidence>
<evidence type="ECO:0000313" key="2">
    <source>
        <dbReference type="EMBL" id="MFD2461318.1"/>
    </source>
</evidence>
<comment type="caution">
    <text evidence="2">The sequence shown here is derived from an EMBL/GenBank/DDBJ whole genome shotgun (WGS) entry which is preliminary data.</text>
</comment>
<proteinExistence type="predicted"/>
<organism evidence="2 3">
    <name type="scientific">Amycolatopsis samaneae</name>
    <dbReference type="NCBI Taxonomy" id="664691"/>
    <lineage>
        <taxon>Bacteria</taxon>
        <taxon>Bacillati</taxon>
        <taxon>Actinomycetota</taxon>
        <taxon>Actinomycetes</taxon>
        <taxon>Pseudonocardiales</taxon>
        <taxon>Pseudonocardiaceae</taxon>
        <taxon>Amycolatopsis</taxon>
    </lineage>
</organism>
<evidence type="ECO:0000256" key="1">
    <source>
        <dbReference type="SAM" id="MobiDB-lite"/>
    </source>
</evidence>
<keyword evidence="3" id="KW-1185">Reference proteome</keyword>
<dbReference type="Proteomes" id="UP001597419">
    <property type="component" value="Unassembled WGS sequence"/>
</dbReference>
<feature type="region of interest" description="Disordered" evidence="1">
    <location>
        <begin position="83"/>
        <end position="106"/>
    </location>
</feature>
<reference evidence="3" key="1">
    <citation type="journal article" date="2019" name="Int. J. Syst. Evol. Microbiol.">
        <title>The Global Catalogue of Microorganisms (GCM) 10K type strain sequencing project: providing services to taxonomists for standard genome sequencing and annotation.</title>
        <authorList>
            <consortium name="The Broad Institute Genomics Platform"/>
            <consortium name="The Broad Institute Genome Sequencing Center for Infectious Disease"/>
            <person name="Wu L."/>
            <person name="Ma J."/>
        </authorList>
    </citation>
    <scope>NUCLEOTIDE SEQUENCE [LARGE SCALE GENOMIC DNA]</scope>
    <source>
        <strain evidence="3">CGMCC 4.7643</strain>
    </source>
</reference>
<gene>
    <name evidence="2" type="ORF">ACFSYJ_22125</name>
</gene>
<protein>
    <recommendedName>
        <fullName evidence="4">Excreted virulence factor EspC, type VII ESX diderm</fullName>
    </recommendedName>
</protein>
<evidence type="ECO:0008006" key="4">
    <source>
        <dbReference type="Google" id="ProtNLM"/>
    </source>
</evidence>
<dbReference type="EMBL" id="JBHUKU010000012">
    <property type="protein sequence ID" value="MFD2461318.1"/>
    <property type="molecule type" value="Genomic_DNA"/>
</dbReference>
<dbReference type="RefSeq" id="WP_345408797.1">
    <property type="nucleotide sequence ID" value="NZ_BAABHG010000031.1"/>
</dbReference>